<evidence type="ECO:0000313" key="13">
    <source>
        <dbReference type="Proteomes" id="UP000215827"/>
    </source>
</evidence>
<reference evidence="12" key="2">
    <citation type="submission" date="2015-09" db="EMBL/GenBank/DDBJ databases">
        <title>Prevalence of NDMs in South Africa.</title>
        <authorList>
            <person name="Osei Sekyere J."/>
            <person name="Govinden U."/>
            <person name="Essack S."/>
            <person name="Haldorsen B."/>
            <person name="Samuelsen O."/>
            <person name="Aasnaes B."/>
            <person name="Sundsfjord A."/>
        </authorList>
    </citation>
    <scope>NUCLEOTIDE SEQUENCE [LARGE SCALE GENOMIC DNA]</scope>
    <source>
        <strain evidence="12">ST62:944112508</strain>
    </source>
</reference>
<dbReference type="PIRSF" id="PIRSF005610">
    <property type="entry name" value="SirB"/>
    <property type="match status" value="1"/>
</dbReference>
<feature type="transmembrane region" description="Helical" evidence="1">
    <location>
        <begin position="40"/>
        <end position="61"/>
    </location>
</feature>
<dbReference type="EMBL" id="CBWP010000089">
    <property type="protein sequence ID" value="CDL41878.1"/>
    <property type="molecule type" value="Genomic_DNA"/>
</dbReference>
<dbReference type="Proteomes" id="UP000050520">
    <property type="component" value="Unassembled WGS sequence"/>
</dbReference>
<evidence type="ECO:0000313" key="6">
    <source>
        <dbReference type="EMBL" id="EMN4144687.1"/>
    </source>
</evidence>
<accession>A0A0D7LWX3</accession>
<dbReference type="EMBL" id="NEFA01000003">
    <property type="protein sequence ID" value="OYR06569.1"/>
    <property type="molecule type" value="Genomic_DNA"/>
</dbReference>
<reference evidence="10 13" key="4">
    <citation type="submission" date="2017-04" db="EMBL/GenBank/DDBJ databases">
        <title>Emergence of KPC-2-producing Citrobacter isolates from sediments of a Chinese river.</title>
        <authorList>
            <person name="Zheng B."/>
        </authorList>
    </citation>
    <scope>NUCLEOTIDE SEQUENCE [LARGE SCALE GENOMIC DNA]</scope>
    <source>
        <strain evidence="10 13">C191</strain>
    </source>
</reference>
<dbReference type="OrthoDB" id="5588650at2"/>
<dbReference type="EMBL" id="CP032184">
    <property type="protein sequence ID" value="AXZ48452.1"/>
    <property type="molecule type" value="Genomic_DNA"/>
</dbReference>
<dbReference type="Proteomes" id="UP000019194">
    <property type="component" value="Unassembled WGS sequence"/>
</dbReference>
<dbReference type="Pfam" id="PF04247">
    <property type="entry name" value="SirB"/>
    <property type="match status" value="1"/>
</dbReference>
<dbReference type="Proteomes" id="UP001278087">
    <property type="component" value="Unassembled WGS sequence"/>
</dbReference>
<dbReference type="AlphaFoldDB" id="A0A0D7LWX3"/>
<evidence type="ECO:0000313" key="3">
    <source>
        <dbReference type="EMBL" id="CDL41878.1"/>
    </source>
</evidence>
<evidence type="ECO:0000313" key="10">
    <source>
        <dbReference type="EMBL" id="OYR06569.1"/>
    </source>
</evidence>
<dbReference type="EMBL" id="ABLGCN030000007">
    <property type="protein sequence ID" value="EMM7458675.1"/>
    <property type="molecule type" value="Genomic_DNA"/>
</dbReference>
<reference evidence="5" key="9">
    <citation type="submission" date="2024-02" db="EMBL/GenBank/DDBJ databases">
        <authorList>
            <consortium name="Clinical and Environmental Microbiology Branch: Whole genome sequencing antimicrobial resistance pathogens in the healthcare setting"/>
        </authorList>
    </citation>
    <scope>NUCLEOTIDE SEQUENCE</scope>
    <source>
        <strain evidence="4">2021DK-00049</strain>
        <strain evidence="6">2023GN-00102</strain>
        <strain evidence="5">Whole organism</strain>
    </source>
</reference>
<evidence type="ECO:0000313" key="8">
    <source>
        <dbReference type="EMBL" id="KPR55051.1"/>
    </source>
</evidence>
<organism evidence="3 11">
    <name type="scientific">Citrobacter freundii</name>
    <dbReference type="NCBI Taxonomy" id="546"/>
    <lineage>
        <taxon>Bacteria</taxon>
        <taxon>Pseudomonadati</taxon>
        <taxon>Pseudomonadota</taxon>
        <taxon>Gammaproteobacteria</taxon>
        <taxon>Enterobacterales</taxon>
        <taxon>Enterobacteriaceae</taxon>
        <taxon>Citrobacter</taxon>
        <taxon>Citrobacter freundii complex</taxon>
    </lineage>
</organism>
<dbReference type="STRING" id="1333848.CFNIH1_19520"/>
<evidence type="ECO:0000313" key="9">
    <source>
        <dbReference type="EMBL" id="MDW2758453.1"/>
    </source>
</evidence>
<reference evidence="7" key="7">
    <citation type="submission" date="2020-09" db="EMBL/GenBank/DDBJ databases">
        <authorList>
            <consortium name="NCBI Pathogen Detection Project"/>
        </authorList>
    </citation>
    <scope>NUCLEOTIDE SEQUENCE</scope>
    <source>
        <strain evidence="7">O50</strain>
    </source>
</reference>
<dbReference type="EMBL" id="ABBJDF010000015">
    <property type="protein sequence ID" value="EHT9939773.1"/>
    <property type="molecule type" value="Genomic_DNA"/>
</dbReference>
<dbReference type="EMBL" id="JAWPBU010000006">
    <property type="protein sequence ID" value="MDW2758453.1"/>
    <property type="molecule type" value="Genomic_DNA"/>
</dbReference>
<gene>
    <name evidence="9" type="primary">sirB2</name>
    <name evidence="2" type="ORF">AM363_16735</name>
    <name evidence="8" type="ORF">AN672_13195</name>
    <name evidence="10" type="ORF">B9P89_03370</name>
    <name evidence="7" type="ORF">I9Y29_002266</name>
    <name evidence="4" type="ORF">KY227_002860</name>
    <name evidence="5" type="ORF">P7U51_003210</name>
    <name evidence="6" type="ORF">PQQ21_001934</name>
    <name evidence="9" type="ORF">RYZ67_08185</name>
</gene>
<dbReference type="GeneID" id="87000993"/>
<dbReference type="NCBIfam" id="NF007622">
    <property type="entry name" value="PRK10278.1"/>
    <property type="match status" value="1"/>
</dbReference>
<dbReference type="Proteomes" id="UP000215827">
    <property type="component" value="Unassembled WGS sequence"/>
</dbReference>
<reference evidence="3 11" key="1">
    <citation type="submission" date="2013-10" db="EMBL/GenBank/DDBJ databases">
        <title>Antibiotic resistance diversity of beta-lactamase producers in the General Hospital Vienna.</title>
        <authorList>
            <person name="Barisic I."/>
            <person name="Mitteregger D."/>
            <person name="Hirschl A.M."/>
            <person name="Noehammer C."/>
            <person name="Wiesinger-Mayr H."/>
        </authorList>
    </citation>
    <scope>NUCLEOTIDE SEQUENCE [LARGE SCALE GENOMIC DNA]</scope>
    <source>
        <strain evidence="3 11">ISC11</strain>
    </source>
</reference>
<dbReference type="InterPro" id="IPR007360">
    <property type="entry name" value="SirB"/>
</dbReference>
<evidence type="ECO:0000313" key="14">
    <source>
        <dbReference type="Proteomes" id="UP000263627"/>
    </source>
</evidence>
<dbReference type="Proteomes" id="UP001169574">
    <property type="component" value="Unassembled WGS sequence"/>
</dbReference>
<protein>
    <submittedName>
        <fullName evidence="3">FIG002082: Protein sirB2</fullName>
    </submittedName>
    <submittedName>
        <fullName evidence="9">Invasion regulator SirB2</fullName>
    </submittedName>
    <submittedName>
        <fullName evidence="2">SirB family protein</fullName>
    </submittedName>
</protein>
<feature type="transmembrane region" description="Helical" evidence="1">
    <location>
        <begin position="73"/>
        <end position="93"/>
    </location>
</feature>
<evidence type="ECO:0000313" key="11">
    <source>
        <dbReference type="Proteomes" id="UP000019194"/>
    </source>
</evidence>
<reference evidence="8 12" key="3">
    <citation type="journal article" date="2017" name="PLoS ONE">
        <title>Genomic and phenotypic characterisation of fluoroquinolone resistance mechanisms in Enterobacteriaceae in Durban, South Africa.</title>
        <authorList>
            <person name="Osei Sekyere J."/>
            <person name="Amoako D.G."/>
        </authorList>
    </citation>
    <scope>NUCLEOTIDE SEQUENCE [LARGE SCALE GENOMIC DNA]</scope>
    <source>
        <strain evidence="8 12">ST62:944112508</strain>
    </source>
</reference>
<evidence type="ECO:0000313" key="12">
    <source>
        <dbReference type="Proteomes" id="UP000050520"/>
    </source>
</evidence>
<proteinExistence type="predicted"/>
<sequence>MSTFSVLLNVHLISIALSVGLLTLRFWWRYTDSRLACARWTRIVPPVVDTVLLLSGIALMVKAHILPFTEHGTWLTEKLFGVIIYIVLGFIALDYRRARSQQARLVAFPLALVVLYIIIKLATTKIPLLG</sequence>
<keyword evidence="1" id="KW-0472">Membrane</keyword>
<dbReference type="EMBL" id="ABKLER030000007">
    <property type="protein sequence ID" value="EMN4144687.1"/>
    <property type="molecule type" value="Genomic_DNA"/>
</dbReference>
<evidence type="ECO:0000256" key="1">
    <source>
        <dbReference type="SAM" id="Phobius"/>
    </source>
</evidence>
<evidence type="ECO:0000313" key="7">
    <source>
        <dbReference type="EMBL" id="HAT3897836.1"/>
    </source>
</evidence>
<dbReference type="PANTHER" id="PTHR39594">
    <property type="entry name" value="PROTEIN YCHQ"/>
    <property type="match status" value="1"/>
</dbReference>
<reference evidence="7" key="5">
    <citation type="journal article" date="2018" name="Genome Biol.">
        <title>SKESA: strategic k-mer extension for scrupulous assemblies.</title>
        <authorList>
            <person name="Souvorov A."/>
            <person name="Agarwala R."/>
            <person name="Lipman D.J."/>
        </authorList>
    </citation>
    <scope>NUCLEOTIDE SEQUENCE</scope>
    <source>
        <strain evidence="7">O50</strain>
    </source>
</reference>
<evidence type="ECO:0000313" key="4">
    <source>
        <dbReference type="EMBL" id="EHT9939773.1"/>
    </source>
</evidence>
<reference evidence="9" key="8">
    <citation type="submission" date="2023-10" db="EMBL/GenBank/DDBJ databases">
        <title>Fecal carriage and genetic characteristics of carbapenem-resistant Enterobacterales among healthy adults from four provinces of China.</title>
        <authorList>
            <person name="Li Y."/>
            <person name="Zhang R."/>
        </authorList>
    </citation>
    <scope>NUCLEOTIDE SEQUENCE</scope>
    <source>
        <strain evidence="9">HN-136</strain>
    </source>
</reference>
<keyword evidence="1" id="KW-0812">Transmembrane</keyword>
<dbReference type="GO" id="GO:0005886">
    <property type="term" value="C:plasma membrane"/>
    <property type="evidence" value="ECO:0007669"/>
    <property type="project" value="TreeGrafter"/>
</dbReference>
<dbReference type="PANTHER" id="PTHR39594:SF1">
    <property type="entry name" value="PROTEIN YCHQ"/>
    <property type="match status" value="1"/>
</dbReference>
<dbReference type="EMBL" id="LJEB01000054">
    <property type="protein sequence ID" value="KPR55051.1"/>
    <property type="molecule type" value="Genomic_DNA"/>
</dbReference>
<dbReference type="RefSeq" id="WP_003020779.1">
    <property type="nucleotide sequence ID" value="NZ_AP026940.1"/>
</dbReference>
<name>A0A0D7LWX3_CITFR</name>
<keyword evidence="1" id="KW-1133">Transmembrane helix</keyword>
<dbReference type="Proteomes" id="UP000263627">
    <property type="component" value="Chromosome"/>
</dbReference>
<evidence type="ECO:0000313" key="2">
    <source>
        <dbReference type="EMBL" id="AXZ48452.1"/>
    </source>
</evidence>
<feature type="transmembrane region" description="Helical" evidence="1">
    <location>
        <begin position="105"/>
        <end position="123"/>
    </location>
</feature>
<dbReference type="Proteomes" id="UP000855471">
    <property type="component" value="Unassembled WGS sequence"/>
</dbReference>
<dbReference type="EMBL" id="DACSXJ010000011">
    <property type="protein sequence ID" value="HAT3897836.1"/>
    <property type="molecule type" value="Genomic_DNA"/>
</dbReference>
<evidence type="ECO:0000313" key="5">
    <source>
        <dbReference type="EMBL" id="EMM7458675.1"/>
    </source>
</evidence>
<feature type="transmembrane region" description="Helical" evidence="1">
    <location>
        <begin position="6"/>
        <end position="28"/>
    </location>
</feature>
<reference evidence="2 14" key="6">
    <citation type="submission" date="2018-09" db="EMBL/GenBank/DDBJ databases">
        <title>Whole genome sequencing of Citrobacter freundii AR_0116.</title>
        <authorList>
            <person name="Conlan S."/>
            <person name="Thomas P.J."/>
            <person name="Mullikin J."/>
            <person name="Frank K.M."/>
            <person name="Segre J.A."/>
        </authorList>
    </citation>
    <scope>NUCLEOTIDE SEQUENCE [LARGE SCALE GENOMIC DNA]</scope>
    <source>
        <strain evidence="2 14">AR_0116</strain>
    </source>
</reference>